<feature type="compositionally biased region" description="Polar residues" evidence="1">
    <location>
        <begin position="56"/>
        <end position="75"/>
    </location>
</feature>
<feature type="compositionally biased region" description="Low complexity" evidence="1">
    <location>
        <begin position="44"/>
        <end position="55"/>
    </location>
</feature>
<gene>
    <name evidence="2" type="ORF">Cvel_13556</name>
</gene>
<dbReference type="AlphaFoldDB" id="A0A0G4IDZ5"/>
<dbReference type="EMBL" id="CDMZ01005878">
    <property type="protein sequence ID" value="CEM55462.1"/>
    <property type="molecule type" value="Genomic_DNA"/>
</dbReference>
<feature type="region of interest" description="Disordered" evidence="1">
    <location>
        <begin position="34"/>
        <end position="86"/>
    </location>
</feature>
<protein>
    <submittedName>
        <fullName evidence="2">Uncharacterized protein</fullName>
    </submittedName>
</protein>
<name>A0A0G4IDZ5_9ALVE</name>
<accession>A0A0G4IDZ5</accession>
<evidence type="ECO:0000313" key="2">
    <source>
        <dbReference type="EMBL" id="CEM55462.1"/>
    </source>
</evidence>
<sequence length="86" mass="8610">MSSFVAKFGLSGLTGDKGPVKRKTSWDCAVAYAAPSESGSAPVSRRPSADLSSSSFISTASDGASTTKSLNSCPVSVQHGPLSGGK</sequence>
<reference evidence="2" key="1">
    <citation type="submission" date="2014-11" db="EMBL/GenBank/DDBJ databases">
        <authorList>
            <person name="Otto D Thomas"/>
            <person name="Naeem Raeece"/>
        </authorList>
    </citation>
    <scope>NUCLEOTIDE SEQUENCE</scope>
</reference>
<proteinExistence type="predicted"/>
<organism evidence="2">
    <name type="scientific">Chromera velia CCMP2878</name>
    <dbReference type="NCBI Taxonomy" id="1169474"/>
    <lineage>
        <taxon>Eukaryota</taxon>
        <taxon>Sar</taxon>
        <taxon>Alveolata</taxon>
        <taxon>Colpodellida</taxon>
        <taxon>Chromeraceae</taxon>
        <taxon>Chromera</taxon>
    </lineage>
</organism>
<dbReference type="VEuPathDB" id="CryptoDB:Cvel_13556"/>
<evidence type="ECO:0000256" key="1">
    <source>
        <dbReference type="SAM" id="MobiDB-lite"/>
    </source>
</evidence>